<keyword evidence="2" id="KW-0472">Membrane</keyword>
<proteinExistence type="predicted"/>
<feature type="transmembrane region" description="Helical" evidence="2">
    <location>
        <begin position="894"/>
        <end position="916"/>
    </location>
</feature>
<feature type="transmembrane region" description="Helical" evidence="2">
    <location>
        <begin position="862"/>
        <end position="882"/>
    </location>
</feature>
<gene>
    <name evidence="3" type="ORF">AK812_SmicGene436</name>
</gene>
<keyword evidence="2" id="KW-0812">Transmembrane</keyword>
<feature type="compositionally biased region" description="Low complexity" evidence="1">
    <location>
        <begin position="307"/>
        <end position="345"/>
    </location>
</feature>
<feature type="transmembrane region" description="Helical" evidence="2">
    <location>
        <begin position="922"/>
        <end position="939"/>
    </location>
</feature>
<accession>A0A1Q9F6S7</accession>
<feature type="transmembrane region" description="Helical" evidence="2">
    <location>
        <begin position="643"/>
        <end position="663"/>
    </location>
</feature>
<dbReference type="OrthoDB" id="417880at2759"/>
<dbReference type="EMBL" id="LSRX01000004">
    <property type="protein sequence ID" value="OLQ15332.1"/>
    <property type="molecule type" value="Genomic_DNA"/>
</dbReference>
<evidence type="ECO:0000313" key="4">
    <source>
        <dbReference type="Proteomes" id="UP000186817"/>
    </source>
</evidence>
<feature type="transmembrane region" description="Helical" evidence="2">
    <location>
        <begin position="982"/>
        <end position="1001"/>
    </location>
</feature>
<protein>
    <submittedName>
        <fullName evidence="3">Uncharacterized protein</fullName>
    </submittedName>
</protein>
<feature type="transmembrane region" description="Helical" evidence="2">
    <location>
        <begin position="951"/>
        <end position="970"/>
    </location>
</feature>
<comment type="caution">
    <text evidence="3">The sequence shown here is derived from an EMBL/GenBank/DDBJ whole genome shotgun (WGS) entry which is preliminary data.</text>
</comment>
<feature type="compositionally biased region" description="Basic and acidic residues" evidence="1">
    <location>
        <begin position="252"/>
        <end position="300"/>
    </location>
</feature>
<feature type="transmembrane region" description="Helical" evidence="2">
    <location>
        <begin position="802"/>
        <end position="825"/>
    </location>
</feature>
<evidence type="ECO:0000256" key="1">
    <source>
        <dbReference type="SAM" id="MobiDB-lite"/>
    </source>
</evidence>
<reference evidence="3 4" key="1">
    <citation type="submission" date="2016-02" db="EMBL/GenBank/DDBJ databases">
        <title>Genome analysis of coral dinoflagellate symbionts highlights evolutionary adaptations to a symbiotic lifestyle.</title>
        <authorList>
            <person name="Aranda M."/>
            <person name="Li Y."/>
            <person name="Liew Y.J."/>
            <person name="Baumgarten S."/>
            <person name="Simakov O."/>
            <person name="Wilson M."/>
            <person name="Piel J."/>
            <person name="Ashoor H."/>
            <person name="Bougouffa S."/>
            <person name="Bajic V.B."/>
            <person name="Ryu T."/>
            <person name="Ravasi T."/>
            <person name="Bayer T."/>
            <person name="Micklem G."/>
            <person name="Kim H."/>
            <person name="Bhak J."/>
            <person name="Lajeunesse T.C."/>
            <person name="Voolstra C.R."/>
        </authorList>
    </citation>
    <scope>NUCLEOTIDE SEQUENCE [LARGE SCALE GENOMIC DNA]</scope>
    <source>
        <strain evidence="3 4">CCMP2467</strain>
    </source>
</reference>
<feature type="region of interest" description="Disordered" evidence="1">
    <location>
        <begin position="239"/>
        <end position="362"/>
    </location>
</feature>
<keyword evidence="2" id="KW-1133">Transmembrane helix</keyword>
<dbReference type="AlphaFoldDB" id="A0A1Q9F6S7"/>
<organism evidence="3 4">
    <name type="scientific">Symbiodinium microadriaticum</name>
    <name type="common">Dinoflagellate</name>
    <name type="synonym">Zooxanthella microadriatica</name>
    <dbReference type="NCBI Taxonomy" id="2951"/>
    <lineage>
        <taxon>Eukaryota</taxon>
        <taxon>Sar</taxon>
        <taxon>Alveolata</taxon>
        <taxon>Dinophyceae</taxon>
        <taxon>Suessiales</taxon>
        <taxon>Symbiodiniaceae</taxon>
        <taxon>Symbiodinium</taxon>
    </lineage>
</organism>
<dbReference type="Proteomes" id="UP000186817">
    <property type="component" value="Unassembled WGS sequence"/>
</dbReference>
<name>A0A1Q9F6S7_SYMMI</name>
<sequence length="1017" mass="111146">MREGKKRKADEIDEVAVTLRLKGSKILAVEEGVAPRKVKKGVRCCRIPVANAHYKGYLETGFMSWSGGAPVRRRVLMLAPKGLQRAFCAKLAEFSELAQEFPCQISMFISIAQAQCFVDEDCILRDRQKSFFKLGEVSAHVGSLSNSAAGAAAAVVAGAMAARQRVLAGEGAMTAAHMALFEVFCRTVEAEQQFFKSIEELGKLKFNWPSIYDLQSHAKQLKLEARAQKALEIGAARSGDFAAESEDADGAEEGRQEDLHGRSSVAGRHEGTAVTESLRESQESSKQSKESKESKGSQESKDEDSDASSSSSSSNSGSGSGSKEASSSQSQSQSHSTSSATQSGSIEAKETTPLLGSQEEAATTQKLQKDAISWQRLEKVLLRWGPRLAAVAAVLAAVPSSDPQYKIGETKAKDCNGPGLSRRYRNRRFGQCSDLVSTQMKSCHMGICEILDPLAGLSAELAQVSCDAQARTMLLHDAQRAYGNKTWACGQMQLCCHGCNGVRTAAYVDCQHHQIGNIPMLALDGCFSCFPAQRSSRYGCDGKKFCKKSFGHAHHGDSKRPSLCCVAMDHTHALTNKPKKFEEKEWEHGPDVVNFARYVRKDAVLGKIDDFDAFPLAPDERSCQNHCWDNAFCYLYVYLSEKAAYVLIIGSGVVSHWCSLWIFESGQVYSMELTAINEITGSRWLQSRYKMRRLHSRAQLKDVASALSRERCPEANAESCRRSEFEGSESCVKDLSTFPEVVELVWPIVQDIVRASGSRNYVMSDVICIGETSPHDLRKRASMLFILQLLCGQYGVEFDELPLAVGSVIAGPTLLVLEVTFVAFFHNLQHHQPCAAMLVGIAWVAAEIYLTWRYVYSYDLRLTSGIVVGPVSTVLVWIVICSTGASDSAFAGSIPVLSLVWDMCLVAEALTVNMVFQSPALALVNLLLVAVAIITVAYLQWIDGWPVQDLLVPLCGVPIAVGSIMLAALFFKIVRNVPTECILFAAALLLASFILPVVALVKTLEFLSQRQTGIVKL</sequence>
<evidence type="ECO:0000313" key="3">
    <source>
        <dbReference type="EMBL" id="OLQ15332.1"/>
    </source>
</evidence>
<evidence type="ECO:0000256" key="2">
    <source>
        <dbReference type="SAM" id="Phobius"/>
    </source>
</evidence>
<feature type="transmembrane region" description="Helical" evidence="2">
    <location>
        <begin position="837"/>
        <end position="856"/>
    </location>
</feature>
<keyword evidence="4" id="KW-1185">Reference proteome</keyword>